<keyword evidence="1" id="KW-0472">Membrane</keyword>
<dbReference type="AlphaFoldDB" id="A0A3M2RM01"/>
<keyword evidence="1" id="KW-1133">Transmembrane helix</keyword>
<dbReference type="EMBL" id="QMDL01000001">
    <property type="protein sequence ID" value="RMJ06291.1"/>
    <property type="molecule type" value="Genomic_DNA"/>
</dbReference>
<keyword evidence="1" id="KW-0812">Transmembrane</keyword>
<dbReference type="RefSeq" id="WP_114333743.1">
    <property type="nucleotide sequence ID" value="NZ_QMDL01000001.1"/>
</dbReference>
<organism evidence="2 3">
    <name type="scientific">Marinobacter litoralis</name>
    <dbReference type="NCBI Taxonomy" id="187981"/>
    <lineage>
        <taxon>Bacteria</taxon>
        <taxon>Pseudomonadati</taxon>
        <taxon>Pseudomonadota</taxon>
        <taxon>Gammaproteobacteria</taxon>
        <taxon>Pseudomonadales</taxon>
        <taxon>Marinobacteraceae</taxon>
        <taxon>Marinobacter</taxon>
    </lineage>
</organism>
<accession>A0A3M2RM01</accession>
<proteinExistence type="predicted"/>
<evidence type="ECO:0000313" key="2">
    <source>
        <dbReference type="EMBL" id="RMJ06291.1"/>
    </source>
</evidence>
<evidence type="ECO:0000313" key="3">
    <source>
        <dbReference type="Proteomes" id="UP000265903"/>
    </source>
</evidence>
<comment type="caution">
    <text evidence="2">The sequence shown here is derived from an EMBL/GenBank/DDBJ whole genome shotgun (WGS) entry which is preliminary data.</text>
</comment>
<feature type="transmembrane region" description="Helical" evidence="1">
    <location>
        <begin position="6"/>
        <end position="24"/>
    </location>
</feature>
<reference evidence="2 3" key="1">
    <citation type="submission" date="2018-08" db="EMBL/GenBank/DDBJ databases">
        <title>Whole Genome Sequence of the Moderate Halophilic Marine Bacterium Marinobacter litoralis Sw-45.</title>
        <authorList>
            <person name="Musa H."/>
        </authorList>
    </citation>
    <scope>NUCLEOTIDE SEQUENCE [LARGE SCALE GENOMIC DNA]</scope>
    <source>
        <strain evidence="2 3">Sw-45</strain>
    </source>
</reference>
<gene>
    <name evidence="2" type="ORF">DOQ08_00977</name>
</gene>
<sequence length="109" mass="12541">MTVFLVITSFVLAALSGLLLWQLLEQRKMINQMLERENIPAQQPDPELAIVLKVTDPIGLAKRESRAGRLIGDRLPTMATKMVYQEVLKELTSELEEREIDVDMQIEYR</sequence>
<dbReference type="OrthoDB" id="6367542at2"/>
<name>A0A3M2RM01_9GAMM</name>
<dbReference type="Proteomes" id="UP000265903">
    <property type="component" value="Unassembled WGS sequence"/>
</dbReference>
<evidence type="ECO:0000256" key="1">
    <source>
        <dbReference type="SAM" id="Phobius"/>
    </source>
</evidence>
<keyword evidence="3" id="KW-1185">Reference proteome</keyword>
<protein>
    <submittedName>
        <fullName evidence="2">Uncharacterized protein</fullName>
    </submittedName>
</protein>